<accession>A0A8J3EUD8</accession>
<evidence type="ECO:0000313" key="1">
    <source>
        <dbReference type="EMBL" id="GGI11657.1"/>
    </source>
</evidence>
<keyword evidence="2" id="KW-1185">Reference proteome</keyword>
<dbReference type="RefSeq" id="WP_087999131.1">
    <property type="nucleotide sequence ID" value="NZ_BMHB01000001.1"/>
</dbReference>
<dbReference type="EMBL" id="BMHB01000001">
    <property type="protein sequence ID" value="GGI11657.1"/>
    <property type="molecule type" value="Genomic_DNA"/>
</dbReference>
<gene>
    <name evidence="1" type="ORF">GCM10007380_08940</name>
</gene>
<protein>
    <submittedName>
        <fullName evidence="1">Uncharacterized protein</fullName>
    </submittedName>
</protein>
<comment type="caution">
    <text evidence="1">The sequence shown here is derived from an EMBL/GenBank/DDBJ whole genome shotgun (WGS) entry which is preliminary data.</text>
</comment>
<evidence type="ECO:0000313" key="2">
    <source>
        <dbReference type="Proteomes" id="UP000626244"/>
    </source>
</evidence>
<reference evidence="2" key="1">
    <citation type="journal article" date="2019" name="Int. J. Syst. Evol. Microbiol.">
        <title>The Global Catalogue of Microorganisms (GCM) 10K type strain sequencing project: providing services to taxonomists for standard genome sequencing and annotation.</title>
        <authorList>
            <consortium name="The Broad Institute Genomics Platform"/>
            <consortium name="The Broad Institute Genome Sequencing Center for Infectious Disease"/>
            <person name="Wu L."/>
            <person name="Ma J."/>
        </authorList>
    </citation>
    <scope>NUCLEOTIDE SEQUENCE [LARGE SCALE GENOMIC DNA]</scope>
    <source>
        <strain evidence="2">CGMCC 1.14993</strain>
    </source>
</reference>
<name>A0A8J3EUD8_9BACI</name>
<organism evidence="1 2">
    <name type="scientific">Gottfriedia solisilvae</name>
    <dbReference type="NCBI Taxonomy" id="1516104"/>
    <lineage>
        <taxon>Bacteria</taxon>
        <taxon>Bacillati</taxon>
        <taxon>Bacillota</taxon>
        <taxon>Bacilli</taxon>
        <taxon>Bacillales</taxon>
        <taxon>Bacillaceae</taxon>
        <taxon>Gottfriedia</taxon>
    </lineage>
</organism>
<proteinExistence type="predicted"/>
<dbReference type="OrthoDB" id="2614272at2"/>
<dbReference type="AlphaFoldDB" id="A0A8J3EUD8"/>
<sequence length="173" mass="19954">MKKKSIIIIVFTSFLLLAGVVFYTFVQYSNPIQIDGGSWTTEGKKEIVYQFYNKGLRRITIKEVTVNHGKKPNGLALGISYGGRLVQPVTDDPDDQWGRIKFVKIDAVPVYPRLNPNEINEAIHRKDNTLIYYGIKMEYKEPIQSITVKYTYFGLPVTKKIKLESWGFWNVEN</sequence>
<dbReference type="Proteomes" id="UP000626244">
    <property type="component" value="Unassembled WGS sequence"/>
</dbReference>